<dbReference type="SMART" id="SM00979">
    <property type="entry name" value="TIFY"/>
    <property type="match status" value="1"/>
</dbReference>
<comment type="similarity">
    <text evidence="1 6">Belongs to the TIFY/JAZ family.</text>
</comment>
<dbReference type="InterPro" id="IPR018467">
    <property type="entry name" value="CCT_CS"/>
</dbReference>
<feature type="compositionally biased region" description="Basic and acidic residues" evidence="7">
    <location>
        <begin position="189"/>
        <end position="205"/>
    </location>
</feature>
<dbReference type="PANTHER" id="PTHR33077:SF117">
    <property type="entry name" value="PROTEIN TIFY 11C"/>
    <property type="match status" value="1"/>
</dbReference>
<evidence type="ECO:0000256" key="1">
    <source>
        <dbReference type="ARBA" id="ARBA00008614"/>
    </source>
</evidence>
<dbReference type="Pfam" id="PF06200">
    <property type="entry name" value="tify"/>
    <property type="match status" value="1"/>
</dbReference>
<dbReference type="GO" id="GO:0009611">
    <property type="term" value="P:response to wounding"/>
    <property type="evidence" value="ECO:0007669"/>
    <property type="project" value="UniProtKB-UniRule"/>
</dbReference>
<evidence type="ECO:0000256" key="2">
    <source>
        <dbReference type="ARBA" id="ARBA00022819"/>
    </source>
</evidence>
<comment type="caution">
    <text evidence="9">The sequence shown here is derived from an EMBL/GenBank/DDBJ whole genome shotgun (WGS) entry which is preliminary data.</text>
</comment>
<keyword evidence="5" id="KW-0804">Transcription</keyword>
<keyword evidence="3" id="KW-0832">Ubl conjugation</keyword>
<dbReference type="GO" id="GO:2000022">
    <property type="term" value="P:regulation of jasmonic acid mediated signaling pathway"/>
    <property type="evidence" value="ECO:0007669"/>
    <property type="project" value="UniProtKB-UniRule"/>
</dbReference>
<proteinExistence type="inferred from homology"/>
<keyword evidence="4" id="KW-0805">Transcription regulation</keyword>
<reference evidence="9 10" key="1">
    <citation type="submission" date="2019-11" db="EMBL/GenBank/DDBJ databases">
        <title>Whole genome sequence of Oryza granulata.</title>
        <authorList>
            <person name="Li W."/>
        </authorList>
    </citation>
    <scope>NUCLEOTIDE SEQUENCE [LARGE SCALE GENOMIC DNA]</scope>
    <source>
        <strain evidence="10">cv. Menghai</strain>
        <tissue evidence="9">Leaf</tissue>
    </source>
</reference>
<dbReference type="GO" id="GO:0005634">
    <property type="term" value="C:nucleus"/>
    <property type="evidence" value="ECO:0007669"/>
    <property type="project" value="UniProtKB-SubCell"/>
</dbReference>
<evidence type="ECO:0000256" key="7">
    <source>
        <dbReference type="SAM" id="MobiDB-lite"/>
    </source>
</evidence>
<dbReference type="PROSITE" id="PS51320">
    <property type="entry name" value="TIFY"/>
    <property type="match status" value="1"/>
</dbReference>
<comment type="subcellular location">
    <subcellularLocation>
        <location evidence="6">Nucleus</location>
    </subcellularLocation>
</comment>
<dbReference type="AlphaFoldDB" id="A0A6G1BTJ3"/>
<keyword evidence="10" id="KW-1185">Reference proteome</keyword>
<evidence type="ECO:0000256" key="4">
    <source>
        <dbReference type="ARBA" id="ARBA00023015"/>
    </source>
</evidence>
<name>A0A6G1BTJ3_9ORYZ</name>
<gene>
    <name evidence="9" type="ORF">E2562_009485</name>
</gene>
<protein>
    <recommendedName>
        <fullName evidence="6">Protein TIFY</fullName>
    </recommendedName>
    <alternativeName>
        <fullName evidence="6">Jasmonate ZIM domain-containing protein</fullName>
    </alternativeName>
</protein>
<dbReference type="Proteomes" id="UP000479710">
    <property type="component" value="Unassembled WGS sequence"/>
</dbReference>
<dbReference type="InterPro" id="IPR010399">
    <property type="entry name" value="Tify_dom"/>
</dbReference>
<evidence type="ECO:0000256" key="5">
    <source>
        <dbReference type="ARBA" id="ARBA00023163"/>
    </source>
</evidence>
<evidence type="ECO:0000313" key="10">
    <source>
        <dbReference type="Proteomes" id="UP000479710"/>
    </source>
</evidence>
<evidence type="ECO:0000256" key="3">
    <source>
        <dbReference type="ARBA" id="ARBA00022843"/>
    </source>
</evidence>
<feature type="domain" description="Tify" evidence="8">
    <location>
        <begin position="95"/>
        <end position="130"/>
    </location>
</feature>
<accession>A0A6G1BTJ3</accession>
<evidence type="ECO:0000259" key="8">
    <source>
        <dbReference type="PROSITE" id="PS51320"/>
    </source>
</evidence>
<evidence type="ECO:0000313" key="9">
    <source>
        <dbReference type="EMBL" id="KAF0891310.1"/>
    </source>
</evidence>
<comment type="function">
    <text evidence="6">Repressor of jasmonate responses.</text>
</comment>
<feature type="region of interest" description="Disordered" evidence="7">
    <location>
        <begin position="174"/>
        <end position="217"/>
    </location>
</feature>
<dbReference type="InterPro" id="IPR040390">
    <property type="entry name" value="TIFY/JAZ"/>
</dbReference>
<keyword evidence="6" id="KW-0539">Nucleus</keyword>
<keyword evidence="2 6" id="KW-1184">Jasmonic acid signaling pathway</keyword>
<sequence length="217" mass="22810">MAGSEQRPVARAAAAGSGSRFAVTCGLLRQYMKEHGGSNGGGRLLPAVTAMSLATGADAAVGAAAAEEVEAPEERKTMELFPQQAGTLKDSQERKETEKAQLTIFYGGSVVVFDDFPAEKVDELMKLAGSCDTAAVSDAGAAAACELSPGQPCLPDMPIARKVSLQRFLEKRKNRLTATEPLPAASPPESEKKEESSKRAKKDDGASWLEVNPTLSL</sequence>
<dbReference type="Pfam" id="PF09425">
    <property type="entry name" value="Jas_motif"/>
    <property type="match status" value="1"/>
</dbReference>
<dbReference type="OrthoDB" id="1937734at2759"/>
<evidence type="ECO:0000256" key="6">
    <source>
        <dbReference type="RuleBase" id="RU369065"/>
    </source>
</evidence>
<organism evidence="9 10">
    <name type="scientific">Oryza meyeriana var. granulata</name>
    <dbReference type="NCBI Taxonomy" id="110450"/>
    <lineage>
        <taxon>Eukaryota</taxon>
        <taxon>Viridiplantae</taxon>
        <taxon>Streptophyta</taxon>
        <taxon>Embryophyta</taxon>
        <taxon>Tracheophyta</taxon>
        <taxon>Spermatophyta</taxon>
        <taxon>Magnoliopsida</taxon>
        <taxon>Liliopsida</taxon>
        <taxon>Poales</taxon>
        <taxon>Poaceae</taxon>
        <taxon>BOP clade</taxon>
        <taxon>Oryzoideae</taxon>
        <taxon>Oryzeae</taxon>
        <taxon>Oryzinae</taxon>
        <taxon>Oryza</taxon>
        <taxon>Oryza meyeriana</taxon>
    </lineage>
</organism>
<comment type="domain">
    <text evidence="6">The jas domain is required for interaction with COI1.</text>
</comment>
<dbReference type="PANTHER" id="PTHR33077">
    <property type="entry name" value="PROTEIN TIFY 4A-RELATED-RELATED"/>
    <property type="match status" value="1"/>
</dbReference>
<dbReference type="GO" id="GO:0031347">
    <property type="term" value="P:regulation of defense response"/>
    <property type="evidence" value="ECO:0007669"/>
    <property type="project" value="UniProtKB-UniRule"/>
</dbReference>
<dbReference type="EMBL" id="SPHZ02000011">
    <property type="protein sequence ID" value="KAF0891310.1"/>
    <property type="molecule type" value="Genomic_DNA"/>
</dbReference>